<reference evidence="2" key="1">
    <citation type="submission" date="2019-10" db="EMBL/GenBank/DDBJ databases">
        <authorList>
            <consortium name="DOE Joint Genome Institute"/>
            <person name="Kuo A."/>
            <person name="Miyauchi S."/>
            <person name="Kiss E."/>
            <person name="Drula E."/>
            <person name="Kohler A."/>
            <person name="Sanchez-Garcia M."/>
            <person name="Andreopoulos B."/>
            <person name="Barry K.W."/>
            <person name="Bonito G."/>
            <person name="Buee M."/>
            <person name="Carver A."/>
            <person name="Chen C."/>
            <person name="Cichocki N."/>
            <person name="Clum A."/>
            <person name="Culley D."/>
            <person name="Crous P.W."/>
            <person name="Fauchery L."/>
            <person name="Girlanda M."/>
            <person name="Hayes R."/>
            <person name="Keri Z."/>
            <person name="LaButti K."/>
            <person name="Lipzen A."/>
            <person name="Lombard V."/>
            <person name="Magnuson J."/>
            <person name="Maillard F."/>
            <person name="Morin E."/>
            <person name="Murat C."/>
            <person name="Nolan M."/>
            <person name="Ohm R."/>
            <person name="Pangilinan J."/>
            <person name="Pereira M."/>
            <person name="Perotto S."/>
            <person name="Peter M."/>
            <person name="Riley R."/>
            <person name="Sitrit Y."/>
            <person name="Stielow B."/>
            <person name="Szollosi G."/>
            <person name="Zifcakova L."/>
            <person name="Stursova M."/>
            <person name="Spatafora J.W."/>
            <person name="Tedersoo L."/>
            <person name="Vaario L.-M."/>
            <person name="Yamada A."/>
            <person name="Yan M."/>
            <person name="Wang P."/>
            <person name="Xu J."/>
            <person name="Bruns T."/>
            <person name="Baldrian P."/>
            <person name="Vilgalys R."/>
            <person name="Henrissat B."/>
            <person name="Grigoriev I.V."/>
            <person name="Hibbett D."/>
            <person name="Nagy L.G."/>
            <person name="Martin F.M."/>
        </authorList>
    </citation>
    <scope>NUCLEOTIDE SEQUENCE</scope>
    <source>
        <strain evidence="2">Prilba</strain>
    </source>
</reference>
<comment type="caution">
    <text evidence="2">The sequence shown here is derived from an EMBL/GenBank/DDBJ whole genome shotgun (WGS) entry which is preliminary data.</text>
</comment>
<accession>A0A9P5MW57</accession>
<dbReference type="Proteomes" id="UP000759537">
    <property type="component" value="Unassembled WGS sequence"/>
</dbReference>
<sequence>MTLKTANNDTSGRVPGPAGAGDNDAVWKTMIASFGALSLSTVTAAKKRRLPFLRRIVRTSFLRRFQMMGLAVNSVSPRTQPLTILYKMPIDISENEWDDEVTEYAVHKVKLTLDQLVCPLCDILGRLNTKEMLEVHLEWDHLEVETSWRKKKNGNWELVVELPSIGVLADEWEEAESSRSSSPHPSARLWSPVGTFPVSETDYGGAQAAAHENTTSIEDSIPVFKFKPEISPTPASRTASLVPGPSRDCLQQAPSALDPLGALRTHPDLSSSMRDDNYSLGFSCRPCGPRLFDLVARDSISDYGLTSWSLLERDEELFEIDDVRDEEKAIQAMWNRWIFFQRRCLDLILNVCHILTGAEKSVPPRSTQNGDRILGSFQAHRNGNGRVEGCARMAFVTS</sequence>
<reference evidence="2" key="2">
    <citation type="journal article" date="2020" name="Nat. Commun.">
        <title>Large-scale genome sequencing of mycorrhizal fungi provides insights into the early evolution of symbiotic traits.</title>
        <authorList>
            <person name="Miyauchi S."/>
            <person name="Kiss E."/>
            <person name="Kuo A."/>
            <person name="Drula E."/>
            <person name="Kohler A."/>
            <person name="Sanchez-Garcia M."/>
            <person name="Morin E."/>
            <person name="Andreopoulos B."/>
            <person name="Barry K.W."/>
            <person name="Bonito G."/>
            <person name="Buee M."/>
            <person name="Carver A."/>
            <person name="Chen C."/>
            <person name="Cichocki N."/>
            <person name="Clum A."/>
            <person name="Culley D."/>
            <person name="Crous P.W."/>
            <person name="Fauchery L."/>
            <person name="Girlanda M."/>
            <person name="Hayes R.D."/>
            <person name="Keri Z."/>
            <person name="LaButti K."/>
            <person name="Lipzen A."/>
            <person name="Lombard V."/>
            <person name="Magnuson J."/>
            <person name="Maillard F."/>
            <person name="Murat C."/>
            <person name="Nolan M."/>
            <person name="Ohm R.A."/>
            <person name="Pangilinan J."/>
            <person name="Pereira M.F."/>
            <person name="Perotto S."/>
            <person name="Peter M."/>
            <person name="Pfister S."/>
            <person name="Riley R."/>
            <person name="Sitrit Y."/>
            <person name="Stielow J.B."/>
            <person name="Szollosi G."/>
            <person name="Zifcakova L."/>
            <person name="Stursova M."/>
            <person name="Spatafora J.W."/>
            <person name="Tedersoo L."/>
            <person name="Vaario L.M."/>
            <person name="Yamada A."/>
            <person name="Yan M."/>
            <person name="Wang P."/>
            <person name="Xu J."/>
            <person name="Bruns T."/>
            <person name="Baldrian P."/>
            <person name="Vilgalys R."/>
            <person name="Dunand C."/>
            <person name="Henrissat B."/>
            <person name="Grigoriev I.V."/>
            <person name="Hibbett D."/>
            <person name="Nagy L.G."/>
            <person name="Martin F.M."/>
        </authorList>
    </citation>
    <scope>NUCLEOTIDE SEQUENCE</scope>
    <source>
        <strain evidence="2">Prilba</strain>
    </source>
</reference>
<evidence type="ECO:0000313" key="2">
    <source>
        <dbReference type="EMBL" id="KAF8480158.1"/>
    </source>
</evidence>
<dbReference type="OrthoDB" id="3249923at2759"/>
<proteinExistence type="predicted"/>
<name>A0A9P5MW57_9AGAM</name>
<evidence type="ECO:0000313" key="3">
    <source>
        <dbReference type="Proteomes" id="UP000759537"/>
    </source>
</evidence>
<feature type="region of interest" description="Disordered" evidence="1">
    <location>
        <begin position="1"/>
        <end position="20"/>
    </location>
</feature>
<dbReference type="EMBL" id="WHVB01000008">
    <property type="protein sequence ID" value="KAF8480158.1"/>
    <property type="molecule type" value="Genomic_DNA"/>
</dbReference>
<organism evidence="2 3">
    <name type="scientific">Russula ochroleuca</name>
    <dbReference type="NCBI Taxonomy" id="152965"/>
    <lineage>
        <taxon>Eukaryota</taxon>
        <taxon>Fungi</taxon>
        <taxon>Dikarya</taxon>
        <taxon>Basidiomycota</taxon>
        <taxon>Agaricomycotina</taxon>
        <taxon>Agaricomycetes</taxon>
        <taxon>Russulales</taxon>
        <taxon>Russulaceae</taxon>
        <taxon>Russula</taxon>
    </lineage>
</organism>
<protein>
    <submittedName>
        <fullName evidence="2">Uncharacterized protein</fullName>
    </submittedName>
</protein>
<gene>
    <name evidence="2" type="ORF">DFH94DRAFT_462959</name>
</gene>
<evidence type="ECO:0000256" key="1">
    <source>
        <dbReference type="SAM" id="MobiDB-lite"/>
    </source>
</evidence>
<feature type="compositionally biased region" description="Polar residues" evidence="1">
    <location>
        <begin position="1"/>
        <end position="11"/>
    </location>
</feature>
<dbReference type="AlphaFoldDB" id="A0A9P5MW57"/>
<keyword evidence="3" id="KW-1185">Reference proteome</keyword>